<dbReference type="Proteomes" id="UP000297245">
    <property type="component" value="Unassembled WGS sequence"/>
</dbReference>
<keyword evidence="2" id="KW-1185">Reference proteome</keyword>
<evidence type="ECO:0000313" key="1">
    <source>
        <dbReference type="EMBL" id="THU81106.1"/>
    </source>
</evidence>
<accession>A0A4S8KYJ5</accession>
<proteinExistence type="predicted"/>
<sequence>MTGQSSCPKTHLTLLLLHAWKVFINRDSRKDLKEPIRPKPTRTAHFIPPESNFELLEDRSAVITIGSHGRIAKEEECMKHTYCRARTGTYWKNWQYKVDLERAPIWGCCTKKLDKTCTANRGKLLLLLLPFYLPAYLELVWLSSCLSLGSFNSLLRHVLPGVDKRSLANVYETRDNKTFRPHSYDLILAEGKPHWVQAISKTGISNLDDMQRLSVELGALWQHNQRYGVDYTRLFAAVDFLDIKLFNIDSLGP</sequence>
<evidence type="ECO:0000313" key="2">
    <source>
        <dbReference type="Proteomes" id="UP000297245"/>
    </source>
</evidence>
<name>A0A4S8KYJ5_DENBC</name>
<reference evidence="1 2" key="1">
    <citation type="journal article" date="2019" name="Nat. Ecol. Evol.">
        <title>Megaphylogeny resolves global patterns of mushroom evolution.</title>
        <authorList>
            <person name="Varga T."/>
            <person name="Krizsan K."/>
            <person name="Foldi C."/>
            <person name="Dima B."/>
            <person name="Sanchez-Garcia M."/>
            <person name="Sanchez-Ramirez S."/>
            <person name="Szollosi G.J."/>
            <person name="Szarkandi J.G."/>
            <person name="Papp V."/>
            <person name="Albert L."/>
            <person name="Andreopoulos W."/>
            <person name="Angelini C."/>
            <person name="Antonin V."/>
            <person name="Barry K.W."/>
            <person name="Bougher N.L."/>
            <person name="Buchanan P."/>
            <person name="Buyck B."/>
            <person name="Bense V."/>
            <person name="Catcheside P."/>
            <person name="Chovatia M."/>
            <person name="Cooper J."/>
            <person name="Damon W."/>
            <person name="Desjardin D."/>
            <person name="Finy P."/>
            <person name="Geml J."/>
            <person name="Haridas S."/>
            <person name="Hughes K."/>
            <person name="Justo A."/>
            <person name="Karasinski D."/>
            <person name="Kautmanova I."/>
            <person name="Kiss B."/>
            <person name="Kocsube S."/>
            <person name="Kotiranta H."/>
            <person name="LaButti K.M."/>
            <person name="Lechner B.E."/>
            <person name="Liimatainen K."/>
            <person name="Lipzen A."/>
            <person name="Lukacs Z."/>
            <person name="Mihaltcheva S."/>
            <person name="Morgado L.N."/>
            <person name="Niskanen T."/>
            <person name="Noordeloos M.E."/>
            <person name="Ohm R.A."/>
            <person name="Ortiz-Santana B."/>
            <person name="Ovrebo C."/>
            <person name="Racz N."/>
            <person name="Riley R."/>
            <person name="Savchenko A."/>
            <person name="Shiryaev A."/>
            <person name="Soop K."/>
            <person name="Spirin V."/>
            <person name="Szebenyi C."/>
            <person name="Tomsovsky M."/>
            <person name="Tulloss R.E."/>
            <person name="Uehling J."/>
            <person name="Grigoriev I.V."/>
            <person name="Vagvolgyi C."/>
            <person name="Papp T."/>
            <person name="Martin F.M."/>
            <person name="Miettinen O."/>
            <person name="Hibbett D.S."/>
            <person name="Nagy L.G."/>
        </authorList>
    </citation>
    <scope>NUCLEOTIDE SEQUENCE [LARGE SCALE GENOMIC DNA]</scope>
    <source>
        <strain evidence="1 2">CBS 962.96</strain>
    </source>
</reference>
<gene>
    <name evidence="1" type="ORF">K435DRAFT_937874</name>
</gene>
<organism evidence="1 2">
    <name type="scientific">Dendrothele bispora (strain CBS 962.96)</name>
    <dbReference type="NCBI Taxonomy" id="1314807"/>
    <lineage>
        <taxon>Eukaryota</taxon>
        <taxon>Fungi</taxon>
        <taxon>Dikarya</taxon>
        <taxon>Basidiomycota</taxon>
        <taxon>Agaricomycotina</taxon>
        <taxon>Agaricomycetes</taxon>
        <taxon>Agaricomycetidae</taxon>
        <taxon>Agaricales</taxon>
        <taxon>Agaricales incertae sedis</taxon>
        <taxon>Dendrothele</taxon>
    </lineage>
</organism>
<protein>
    <submittedName>
        <fullName evidence="1">Uncharacterized protein</fullName>
    </submittedName>
</protein>
<dbReference type="AlphaFoldDB" id="A0A4S8KYJ5"/>
<dbReference type="EMBL" id="ML179840">
    <property type="protein sequence ID" value="THU81106.1"/>
    <property type="molecule type" value="Genomic_DNA"/>
</dbReference>